<dbReference type="PANTHER" id="PTHR24198">
    <property type="entry name" value="ANKYRIN REPEAT AND PROTEIN KINASE DOMAIN-CONTAINING PROTEIN"/>
    <property type="match status" value="1"/>
</dbReference>
<dbReference type="SMART" id="SM00248">
    <property type="entry name" value="ANK"/>
    <property type="match status" value="12"/>
</dbReference>
<keyword evidence="2 3" id="KW-0040">ANK repeat</keyword>
<dbReference type="OrthoDB" id="194358at2759"/>
<keyword evidence="1" id="KW-0677">Repeat</keyword>
<dbReference type="Gene3D" id="1.25.40.20">
    <property type="entry name" value="Ankyrin repeat-containing domain"/>
    <property type="match status" value="5"/>
</dbReference>
<gene>
    <name evidence="4" type="ORF">BT63DRAFT_425431</name>
</gene>
<accession>A0A6A6UBW4</accession>
<evidence type="ECO:0000256" key="2">
    <source>
        <dbReference type="ARBA" id="ARBA00023043"/>
    </source>
</evidence>
<evidence type="ECO:0000256" key="3">
    <source>
        <dbReference type="PROSITE-ProRule" id="PRU00023"/>
    </source>
</evidence>
<organism evidence="4 5">
    <name type="scientific">Microthyrium microscopicum</name>
    <dbReference type="NCBI Taxonomy" id="703497"/>
    <lineage>
        <taxon>Eukaryota</taxon>
        <taxon>Fungi</taxon>
        <taxon>Dikarya</taxon>
        <taxon>Ascomycota</taxon>
        <taxon>Pezizomycotina</taxon>
        <taxon>Dothideomycetes</taxon>
        <taxon>Dothideomycetes incertae sedis</taxon>
        <taxon>Microthyriales</taxon>
        <taxon>Microthyriaceae</taxon>
        <taxon>Microthyrium</taxon>
    </lineage>
</organism>
<dbReference type="Pfam" id="PF12796">
    <property type="entry name" value="Ank_2"/>
    <property type="match status" value="3"/>
</dbReference>
<dbReference type="PROSITE" id="PS50297">
    <property type="entry name" value="ANK_REP_REGION"/>
    <property type="match status" value="3"/>
</dbReference>
<name>A0A6A6UBW4_9PEZI</name>
<dbReference type="InterPro" id="IPR002110">
    <property type="entry name" value="Ankyrin_rpt"/>
</dbReference>
<feature type="repeat" description="ANK" evidence="3">
    <location>
        <begin position="934"/>
        <end position="956"/>
    </location>
</feature>
<dbReference type="AlphaFoldDB" id="A0A6A6UBW4"/>
<dbReference type="EMBL" id="MU004235">
    <property type="protein sequence ID" value="KAF2669759.1"/>
    <property type="molecule type" value="Genomic_DNA"/>
</dbReference>
<feature type="repeat" description="ANK" evidence="3">
    <location>
        <begin position="655"/>
        <end position="687"/>
    </location>
</feature>
<evidence type="ECO:0000313" key="4">
    <source>
        <dbReference type="EMBL" id="KAF2669759.1"/>
    </source>
</evidence>
<protein>
    <submittedName>
        <fullName evidence="4">Ankyrin</fullName>
    </submittedName>
</protein>
<evidence type="ECO:0000256" key="1">
    <source>
        <dbReference type="ARBA" id="ARBA00022737"/>
    </source>
</evidence>
<sequence>MQLHFETELLEAVRENSASEVADLLIKGADPNAGLFGGETALSLAINNDSGEVLDLILQRGPLCGLGEEILSEQKPSVQTTSCQIPASSQQSLHKGFADSFLQTGRRILNNAATFQWRKTVPLGFLSFSPDVKSFPPYIHEVLDYALERDSFRLYLTESSINDNIVLRDGAPVMPLPWISPGEKFLYSLCKSQLATESMVQSVIQQTDLILIPFEESEVARKLLELAVAKCWRQLTRFLLDGGAPIDQATFLSTKKLRWPALSKAIAYAMPSESLTELSAQLFVGRPVSVSLNSPTLSREDSKRATFVTLVCSPMFRQLSKSDSEHDLAICMEMMDILYCGGANPLQKSIDGFDALSHLVVSKLCQKGIISHMLGLCRSNIESDTAISSQAKFQSPALYRIVHKLQPNLITLRLLLDGGISPDSEGPGGQTALFTAAYMNTGTDAIELLLLHKANPNNGGRNGWAPIIRSLDDNSEEKFEFLLNHGASPDGEGRDGKTILQEILEKDSIPMVLKASVVQSLLEHGASAYDMARQSSPALVTAVMQSESGIWSEMILDLLIRTIPKSQQQRLLDTALEVASSADFWLKSRHMNNTFMIFYLLRNGANPAAIRFGSDSLLHRIFETWGTWPNERDYQKDLKLLLNRRIFDVNAQGENGQVPLHHAVRKKDRNLTIILLDYGADPNILDVSGMTPLHHMCSVKLQEYNISQSREDVESDESRPAFSGVRGQLKWCHESHRRMDNIRESLEQEEMFQCLVDHGADLNLADREGRTLLMKASEAGNSILTANILYALGADRLVEEINKPDMTGMTALHLAAASGDVKTLRVLLNPSHIFVKEPNPWRILASTHDEQTRNSTVNGNAYTVNGEKQASGSSQGPIGWTSVRMSMPADVVLTIGYAPRKTESKILLPNVATSLWTMHTQPDVFHPEHMIDLELKTPLHHAAEAGNFEALELLVDFTNIDVDTVDNHGWTPADLALKNNHLDVYALLQSTKIPD</sequence>
<reference evidence="4" key="1">
    <citation type="journal article" date="2020" name="Stud. Mycol.">
        <title>101 Dothideomycetes genomes: a test case for predicting lifestyles and emergence of pathogens.</title>
        <authorList>
            <person name="Haridas S."/>
            <person name="Albert R."/>
            <person name="Binder M."/>
            <person name="Bloem J."/>
            <person name="Labutti K."/>
            <person name="Salamov A."/>
            <person name="Andreopoulos B."/>
            <person name="Baker S."/>
            <person name="Barry K."/>
            <person name="Bills G."/>
            <person name="Bluhm B."/>
            <person name="Cannon C."/>
            <person name="Castanera R."/>
            <person name="Culley D."/>
            <person name="Daum C."/>
            <person name="Ezra D."/>
            <person name="Gonzalez J."/>
            <person name="Henrissat B."/>
            <person name="Kuo A."/>
            <person name="Liang C."/>
            <person name="Lipzen A."/>
            <person name="Lutzoni F."/>
            <person name="Magnuson J."/>
            <person name="Mondo S."/>
            <person name="Nolan M."/>
            <person name="Ohm R."/>
            <person name="Pangilinan J."/>
            <person name="Park H.-J."/>
            <person name="Ramirez L."/>
            <person name="Alfaro M."/>
            <person name="Sun H."/>
            <person name="Tritt A."/>
            <person name="Yoshinaga Y."/>
            <person name="Zwiers L.-H."/>
            <person name="Turgeon B."/>
            <person name="Goodwin S."/>
            <person name="Spatafora J."/>
            <person name="Crous P."/>
            <person name="Grigoriev I."/>
        </authorList>
    </citation>
    <scope>NUCLEOTIDE SEQUENCE</scope>
    <source>
        <strain evidence="4">CBS 115976</strain>
    </source>
</reference>
<evidence type="ECO:0000313" key="5">
    <source>
        <dbReference type="Proteomes" id="UP000799302"/>
    </source>
</evidence>
<feature type="repeat" description="ANK" evidence="3">
    <location>
        <begin position="807"/>
        <end position="829"/>
    </location>
</feature>
<dbReference type="InterPro" id="IPR036770">
    <property type="entry name" value="Ankyrin_rpt-contain_sf"/>
</dbReference>
<dbReference type="PROSITE" id="PS50088">
    <property type="entry name" value="ANK_REPEAT"/>
    <property type="match status" value="3"/>
</dbReference>
<keyword evidence="5" id="KW-1185">Reference proteome</keyword>
<dbReference type="PANTHER" id="PTHR24198:SF165">
    <property type="entry name" value="ANKYRIN REPEAT-CONTAINING PROTEIN-RELATED"/>
    <property type="match status" value="1"/>
</dbReference>
<dbReference type="SUPFAM" id="SSF48403">
    <property type="entry name" value="Ankyrin repeat"/>
    <property type="match status" value="4"/>
</dbReference>
<dbReference type="Pfam" id="PF13857">
    <property type="entry name" value="Ank_5"/>
    <property type="match status" value="1"/>
</dbReference>
<dbReference type="Proteomes" id="UP000799302">
    <property type="component" value="Unassembled WGS sequence"/>
</dbReference>
<proteinExistence type="predicted"/>